<accession>A0A7G9GAQ3</accession>
<protein>
    <submittedName>
        <fullName evidence="1">Uncharacterized protein</fullName>
    </submittedName>
</protein>
<dbReference type="KEGG" id="whj:H9Q79_13325"/>
<dbReference type="EMBL" id="CP060635">
    <property type="protein sequence ID" value="QNM07885.1"/>
    <property type="molecule type" value="Genomic_DNA"/>
</dbReference>
<evidence type="ECO:0000313" key="1">
    <source>
        <dbReference type="EMBL" id="QNM07885.1"/>
    </source>
</evidence>
<reference evidence="1 2" key="1">
    <citation type="submission" date="2020-08" db="EMBL/GenBank/DDBJ databases">
        <authorList>
            <person name="Liu C."/>
            <person name="Sun Q."/>
        </authorList>
    </citation>
    <scope>NUCLEOTIDE SEQUENCE [LARGE SCALE GENOMIC DNA]</scope>
    <source>
        <strain evidence="1 2">NSJ-29</strain>
    </source>
</reference>
<gene>
    <name evidence="1" type="ORF">H9Q79_13325</name>
</gene>
<sequence length="136" mass="15542">MERFFEKYHGVIIAGIRAGKIVSKGFLKFADDMKKTLRKEGKEYGMKLVRYTVGAYRISAVFEREGKYAWFAYTCPQGRRPVNLDTMSEPDCFICGTADSAEKPSDGPVRFTNWTCLLEDVDGLLKKKRPAARENR</sequence>
<dbReference type="AlphaFoldDB" id="A0A7G9GAQ3"/>
<dbReference type="Proteomes" id="UP000515860">
    <property type="component" value="Chromosome"/>
</dbReference>
<dbReference type="RefSeq" id="WP_118648174.1">
    <property type="nucleotide sequence ID" value="NZ_CP060635.1"/>
</dbReference>
<keyword evidence="2" id="KW-1185">Reference proteome</keyword>
<proteinExistence type="predicted"/>
<name>A0A7G9GAQ3_9FIRM</name>
<evidence type="ECO:0000313" key="2">
    <source>
        <dbReference type="Proteomes" id="UP000515860"/>
    </source>
</evidence>
<organism evidence="1 2">
    <name type="scientific">Wansuia hejianensis</name>
    <dbReference type="NCBI Taxonomy" id="2763667"/>
    <lineage>
        <taxon>Bacteria</taxon>
        <taxon>Bacillati</taxon>
        <taxon>Bacillota</taxon>
        <taxon>Clostridia</taxon>
        <taxon>Lachnospirales</taxon>
        <taxon>Lachnospiraceae</taxon>
        <taxon>Wansuia</taxon>
    </lineage>
</organism>